<accession>A0A6N7LN90</accession>
<evidence type="ECO:0000259" key="2">
    <source>
        <dbReference type="Pfam" id="PF09335"/>
    </source>
</evidence>
<dbReference type="InterPro" id="IPR032816">
    <property type="entry name" value="VTT_dom"/>
</dbReference>
<comment type="caution">
    <text evidence="3">The sequence shown here is derived from an EMBL/GenBank/DDBJ whole genome shotgun (WGS) entry which is preliminary data.</text>
</comment>
<dbReference type="OrthoDB" id="9814483at2"/>
<keyword evidence="1" id="KW-0812">Transmembrane</keyword>
<dbReference type="PANTHER" id="PTHR42709">
    <property type="entry name" value="ALKALINE PHOSPHATASE LIKE PROTEIN"/>
    <property type="match status" value="1"/>
</dbReference>
<keyword evidence="1" id="KW-1133">Transmembrane helix</keyword>
<sequence>MDFGILSGVFAAAFLSATLLFGLSEAAVVAAALAGETSRTALLLAATAGNVLGAVLNFALGRFLIRFADRRWFPVSPPARRKAEALFQRYGRPVLLFSWLPVVGDPLTLVAGLLKTPLTLFLIFVTLGKAARYAAVLWLIP</sequence>
<name>A0A6N7LN90_SINTE</name>
<protein>
    <submittedName>
        <fullName evidence="3">DedA family protein</fullName>
    </submittedName>
</protein>
<keyword evidence="1" id="KW-0472">Membrane</keyword>
<dbReference type="PANTHER" id="PTHR42709:SF4">
    <property type="entry name" value="INNER MEMBRANE PROTEIN YQAA"/>
    <property type="match status" value="1"/>
</dbReference>
<evidence type="ECO:0000256" key="1">
    <source>
        <dbReference type="SAM" id="Phobius"/>
    </source>
</evidence>
<dbReference type="InterPro" id="IPR051311">
    <property type="entry name" value="DedA_domain"/>
</dbReference>
<dbReference type="EMBL" id="WITC01000124">
    <property type="protein sequence ID" value="MQX18708.1"/>
    <property type="molecule type" value="Genomic_DNA"/>
</dbReference>
<feature type="transmembrane region" description="Helical" evidence="1">
    <location>
        <begin position="42"/>
        <end position="65"/>
    </location>
</feature>
<organism evidence="3 4">
    <name type="scientific">Sinorhizobium terangae</name>
    <dbReference type="NCBI Taxonomy" id="110322"/>
    <lineage>
        <taxon>Bacteria</taxon>
        <taxon>Pseudomonadati</taxon>
        <taxon>Pseudomonadota</taxon>
        <taxon>Alphaproteobacteria</taxon>
        <taxon>Hyphomicrobiales</taxon>
        <taxon>Rhizobiaceae</taxon>
        <taxon>Sinorhizobium/Ensifer group</taxon>
        <taxon>Sinorhizobium</taxon>
    </lineage>
</organism>
<reference evidence="3 4" key="1">
    <citation type="journal article" date="2013" name="Genome Biol.">
        <title>Comparative genomics of the core and accessory genomes of 48 Sinorhizobium strains comprising five genospecies.</title>
        <authorList>
            <person name="Sugawara M."/>
            <person name="Epstein B."/>
            <person name="Badgley B.D."/>
            <person name="Unno T."/>
            <person name="Xu L."/>
            <person name="Reese J."/>
            <person name="Gyaneshwar P."/>
            <person name="Denny R."/>
            <person name="Mudge J."/>
            <person name="Bharti A.K."/>
            <person name="Farmer A.D."/>
            <person name="May G.D."/>
            <person name="Woodward J.E."/>
            <person name="Medigue C."/>
            <person name="Vallenet D."/>
            <person name="Lajus A."/>
            <person name="Rouy Z."/>
            <person name="Martinez-Vaz B."/>
            <person name="Tiffin P."/>
            <person name="Young N.D."/>
            <person name="Sadowsky M.J."/>
        </authorList>
    </citation>
    <scope>NUCLEOTIDE SEQUENCE [LARGE SCALE GENOMIC DNA]</scope>
    <source>
        <strain evidence="3 4">USDA4894</strain>
    </source>
</reference>
<proteinExistence type="predicted"/>
<dbReference type="Proteomes" id="UP000439983">
    <property type="component" value="Unassembled WGS sequence"/>
</dbReference>
<evidence type="ECO:0000313" key="3">
    <source>
        <dbReference type="EMBL" id="MQX18708.1"/>
    </source>
</evidence>
<dbReference type="AlphaFoldDB" id="A0A6N7LN90"/>
<dbReference type="Pfam" id="PF09335">
    <property type="entry name" value="VTT_dom"/>
    <property type="match status" value="1"/>
</dbReference>
<feature type="transmembrane region" description="Helical" evidence="1">
    <location>
        <begin position="120"/>
        <end position="140"/>
    </location>
</feature>
<evidence type="ECO:0000313" key="4">
    <source>
        <dbReference type="Proteomes" id="UP000439983"/>
    </source>
</evidence>
<feature type="domain" description="VTT" evidence="2">
    <location>
        <begin position="38"/>
        <end position="136"/>
    </location>
</feature>
<keyword evidence="4" id="KW-1185">Reference proteome</keyword>
<feature type="transmembrane region" description="Helical" evidence="1">
    <location>
        <begin position="94"/>
        <end position="114"/>
    </location>
</feature>
<gene>
    <name evidence="3" type="ORF">GHK62_29430</name>
</gene>